<gene>
    <name evidence="2" type="primary">Nfu_g_1_012677</name>
</gene>
<dbReference type="AlphaFoldDB" id="A0A1A8UIP9"/>
<sequence length="56" mass="6153">RAGDVKVTNAARNLSKQRQRAGGGSRQSEHRVVACAPDLRWLRGLFGWSADGLYGR</sequence>
<reference evidence="2" key="1">
    <citation type="submission" date="2016-05" db="EMBL/GenBank/DDBJ databases">
        <authorList>
            <person name="Lavstsen T."/>
            <person name="Jespersen J.S."/>
        </authorList>
    </citation>
    <scope>NUCLEOTIDE SEQUENCE</scope>
    <source>
        <tissue evidence="2">Brain</tissue>
    </source>
</reference>
<accession>A0A1A8UIP9</accession>
<proteinExistence type="predicted"/>
<protein>
    <submittedName>
        <fullName evidence="2">Uncharacterized protein</fullName>
    </submittedName>
</protein>
<feature type="non-terminal residue" evidence="2">
    <location>
        <position position="1"/>
    </location>
</feature>
<reference evidence="2" key="2">
    <citation type="submission" date="2016-06" db="EMBL/GenBank/DDBJ databases">
        <title>The genome of a short-lived fish provides insights into sex chromosome evolution and the genetic control of aging.</title>
        <authorList>
            <person name="Reichwald K."/>
            <person name="Felder M."/>
            <person name="Petzold A."/>
            <person name="Koch P."/>
            <person name="Groth M."/>
            <person name="Platzer M."/>
        </authorList>
    </citation>
    <scope>NUCLEOTIDE SEQUENCE</scope>
    <source>
        <tissue evidence="2">Brain</tissue>
    </source>
</reference>
<name>A0A1A8UIP9_NOTFU</name>
<evidence type="ECO:0000313" key="2">
    <source>
        <dbReference type="EMBL" id="SBS48194.1"/>
    </source>
</evidence>
<feature type="region of interest" description="Disordered" evidence="1">
    <location>
        <begin position="1"/>
        <end position="29"/>
    </location>
</feature>
<feature type="non-terminal residue" evidence="2">
    <location>
        <position position="56"/>
    </location>
</feature>
<dbReference type="EMBL" id="HAEJ01007737">
    <property type="protein sequence ID" value="SBS48194.1"/>
    <property type="molecule type" value="Transcribed_RNA"/>
</dbReference>
<evidence type="ECO:0000256" key="1">
    <source>
        <dbReference type="SAM" id="MobiDB-lite"/>
    </source>
</evidence>
<dbReference type="EMBL" id="HADY01015495">
    <property type="protein sequence ID" value="SBP53980.1"/>
    <property type="molecule type" value="Transcribed_RNA"/>
</dbReference>
<organism evidence="2">
    <name type="scientific">Nothobranchius furzeri</name>
    <name type="common">Turquoise killifish</name>
    <dbReference type="NCBI Taxonomy" id="105023"/>
    <lineage>
        <taxon>Eukaryota</taxon>
        <taxon>Metazoa</taxon>
        <taxon>Chordata</taxon>
        <taxon>Craniata</taxon>
        <taxon>Vertebrata</taxon>
        <taxon>Euteleostomi</taxon>
        <taxon>Actinopterygii</taxon>
        <taxon>Neopterygii</taxon>
        <taxon>Teleostei</taxon>
        <taxon>Neoteleostei</taxon>
        <taxon>Acanthomorphata</taxon>
        <taxon>Ovalentaria</taxon>
        <taxon>Atherinomorphae</taxon>
        <taxon>Cyprinodontiformes</taxon>
        <taxon>Nothobranchiidae</taxon>
        <taxon>Nothobranchius</taxon>
    </lineage>
</organism>